<accession>A0ABR1DL82</accession>
<protein>
    <submittedName>
        <fullName evidence="1">Uncharacterized protein</fullName>
    </submittedName>
</protein>
<name>A0ABR1DL82_NECAM</name>
<gene>
    <name evidence="1" type="primary">Necator_chrIV.g16209</name>
    <name evidence="1" type="ORF">RB195_002913</name>
</gene>
<comment type="caution">
    <text evidence="1">The sequence shown here is derived from an EMBL/GenBank/DDBJ whole genome shotgun (WGS) entry which is preliminary data.</text>
</comment>
<organism evidence="1 2">
    <name type="scientific">Necator americanus</name>
    <name type="common">Human hookworm</name>
    <dbReference type="NCBI Taxonomy" id="51031"/>
    <lineage>
        <taxon>Eukaryota</taxon>
        <taxon>Metazoa</taxon>
        <taxon>Ecdysozoa</taxon>
        <taxon>Nematoda</taxon>
        <taxon>Chromadorea</taxon>
        <taxon>Rhabditida</taxon>
        <taxon>Rhabditina</taxon>
        <taxon>Rhabditomorpha</taxon>
        <taxon>Strongyloidea</taxon>
        <taxon>Ancylostomatidae</taxon>
        <taxon>Bunostominae</taxon>
        <taxon>Necator</taxon>
    </lineage>
</organism>
<sequence>MTFEHVISVRAFGVLRLQLNETRSFCFWCISSFKFQSLEFPQVLLKYDRHSTACFCLPTTNVDRNAPENPFNNG</sequence>
<keyword evidence="2" id="KW-1185">Reference proteome</keyword>
<evidence type="ECO:0000313" key="1">
    <source>
        <dbReference type="EMBL" id="KAK6751221.1"/>
    </source>
</evidence>
<reference evidence="1 2" key="1">
    <citation type="submission" date="2023-08" db="EMBL/GenBank/DDBJ databases">
        <title>A Necator americanus chromosomal reference genome.</title>
        <authorList>
            <person name="Ilik V."/>
            <person name="Petrzelkova K.J."/>
            <person name="Pardy F."/>
            <person name="Fuh T."/>
            <person name="Niatou-Singa F.S."/>
            <person name="Gouil Q."/>
            <person name="Baker L."/>
            <person name="Ritchie M.E."/>
            <person name="Jex A.R."/>
            <person name="Gazzola D."/>
            <person name="Li H."/>
            <person name="Toshio Fujiwara R."/>
            <person name="Zhan B."/>
            <person name="Aroian R.V."/>
            <person name="Pafco B."/>
            <person name="Schwarz E.M."/>
        </authorList>
    </citation>
    <scope>NUCLEOTIDE SEQUENCE [LARGE SCALE GENOMIC DNA]</scope>
    <source>
        <strain evidence="1 2">Aroian</strain>
        <tissue evidence="1">Whole animal</tissue>
    </source>
</reference>
<evidence type="ECO:0000313" key="2">
    <source>
        <dbReference type="Proteomes" id="UP001303046"/>
    </source>
</evidence>
<dbReference type="Proteomes" id="UP001303046">
    <property type="component" value="Unassembled WGS sequence"/>
</dbReference>
<proteinExistence type="predicted"/>
<dbReference type="EMBL" id="JAVFWL010000004">
    <property type="protein sequence ID" value="KAK6751221.1"/>
    <property type="molecule type" value="Genomic_DNA"/>
</dbReference>